<reference evidence="4 5" key="1">
    <citation type="journal article" date="2017" name="Mol. Biol. Evol.">
        <title>The 4-celled Tetrabaena socialis nuclear genome reveals the essential components for genetic control of cell number at the origin of multicellularity in the volvocine lineage.</title>
        <authorList>
            <person name="Featherston J."/>
            <person name="Arakaki Y."/>
            <person name="Hanschen E.R."/>
            <person name="Ferris P.J."/>
            <person name="Michod R.E."/>
            <person name="Olson B.J.S.C."/>
            <person name="Nozaki H."/>
            <person name="Durand P.M."/>
        </authorList>
    </citation>
    <scope>NUCLEOTIDE SEQUENCE [LARGE SCALE GENOMIC DNA]</scope>
    <source>
        <strain evidence="4 5">NIES-571</strain>
    </source>
</reference>
<dbReference type="Gene3D" id="3.40.47.10">
    <property type="match status" value="1"/>
</dbReference>
<feature type="domain" description="Beta-ketoacyl synthase-like N-terminal" evidence="3">
    <location>
        <begin position="39"/>
        <end position="172"/>
    </location>
</feature>
<dbReference type="GO" id="GO:0004315">
    <property type="term" value="F:3-oxoacyl-[acyl-carrier-protein] synthase activity"/>
    <property type="evidence" value="ECO:0007669"/>
    <property type="project" value="UniProtKB-EC"/>
</dbReference>
<dbReference type="InterPro" id="IPR000794">
    <property type="entry name" value="Beta-ketoacyl_synthase"/>
</dbReference>
<organism evidence="4 5">
    <name type="scientific">Tetrabaena socialis</name>
    <dbReference type="NCBI Taxonomy" id="47790"/>
    <lineage>
        <taxon>Eukaryota</taxon>
        <taxon>Viridiplantae</taxon>
        <taxon>Chlorophyta</taxon>
        <taxon>core chlorophytes</taxon>
        <taxon>Chlorophyceae</taxon>
        <taxon>CS clade</taxon>
        <taxon>Chlamydomonadales</taxon>
        <taxon>Tetrabaenaceae</taxon>
        <taxon>Tetrabaena</taxon>
    </lineage>
</organism>
<accession>A0A2J8A336</accession>
<dbReference type="Pfam" id="PF00109">
    <property type="entry name" value="ketoacyl-synt"/>
    <property type="match status" value="1"/>
</dbReference>
<dbReference type="InterPro" id="IPR014030">
    <property type="entry name" value="Ketoacyl_synth_N"/>
</dbReference>
<dbReference type="Proteomes" id="UP000236333">
    <property type="component" value="Unassembled WGS sequence"/>
</dbReference>
<dbReference type="EC" id="2.3.1.41" evidence="1"/>
<gene>
    <name evidence="4" type="ORF">TSOC_006647</name>
</gene>
<dbReference type="EMBL" id="PGGS01000207">
    <property type="protein sequence ID" value="PNH06929.1"/>
    <property type="molecule type" value="Genomic_DNA"/>
</dbReference>
<comment type="caution">
    <text evidence="4">The sequence shown here is derived from an EMBL/GenBank/DDBJ whole genome shotgun (WGS) entry which is preliminary data.</text>
</comment>
<dbReference type="GO" id="GO:0006633">
    <property type="term" value="P:fatty acid biosynthetic process"/>
    <property type="evidence" value="ECO:0007669"/>
    <property type="project" value="TreeGrafter"/>
</dbReference>
<keyword evidence="5" id="KW-1185">Reference proteome</keyword>
<evidence type="ECO:0000256" key="1">
    <source>
        <dbReference type="ARBA" id="ARBA00013191"/>
    </source>
</evidence>
<proteinExistence type="predicted"/>
<dbReference type="OrthoDB" id="907249at2759"/>
<dbReference type="PANTHER" id="PTHR11712:SF336">
    <property type="entry name" value="3-OXOACYL-[ACYL-CARRIER-PROTEIN] SYNTHASE, MITOCHONDRIAL"/>
    <property type="match status" value="1"/>
</dbReference>
<dbReference type="InterPro" id="IPR016039">
    <property type="entry name" value="Thiolase-like"/>
</dbReference>
<keyword evidence="2" id="KW-0808">Transferase</keyword>
<evidence type="ECO:0000313" key="5">
    <source>
        <dbReference type="Proteomes" id="UP000236333"/>
    </source>
</evidence>
<dbReference type="AlphaFoldDB" id="A0A2J8A336"/>
<sequence length="268" mass="28924">MQLGQRVRALSGTSAASRPKRAGSVSVRAAAAAKRDAKQRIVITGIGICSVHGNDPDVFYSKLLDGVSGISTIDRFDAKDFPTRFGGQIRNFDDEGGFGVLQTEAVRRPAACWGRHRQLRMIDKKNARRYDDCIKYTMVSGKKALVMAGLEKERNSEGHKNLDLTRVGVLVSGVANVALLRGPWNPATDSAAAAGFVLGGETSSRGKVATPDRCNLCTLEAGKEVYGCKRRGGHNRHKGRCPREEQPALGGFVKKCVKGKGGWQLLDD</sequence>
<dbReference type="SUPFAM" id="SSF53901">
    <property type="entry name" value="Thiolase-like"/>
    <property type="match status" value="1"/>
</dbReference>
<protein>
    <recommendedName>
        <fullName evidence="1">beta-ketoacyl-[acyl-carrier-protein] synthase I</fullName>
        <ecNumber evidence="1">2.3.1.41</ecNumber>
    </recommendedName>
</protein>
<evidence type="ECO:0000256" key="2">
    <source>
        <dbReference type="ARBA" id="ARBA00022679"/>
    </source>
</evidence>
<name>A0A2J8A336_9CHLO</name>
<evidence type="ECO:0000313" key="4">
    <source>
        <dbReference type="EMBL" id="PNH06929.1"/>
    </source>
</evidence>
<evidence type="ECO:0000259" key="3">
    <source>
        <dbReference type="Pfam" id="PF00109"/>
    </source>
</evidence>
<dbReference type="GO" id="GO:0005739">
    <property type="term" value="C:mitochondrion"/>
    <property type="evidence" value="ECO:0007669"/>
    <property type="project" value="TreeGrafter"/>
</dbReference>
<dbReference type="PANTHER" id="PTHR11712">
    <property type="entry name" value="POLYKETIDE SYNTHASE-RELATED"/>
    <property type="match status" value="1"/>
</dbReference>